<dbReference type="GeneID" id="36520907"/>
<dbReference type="SMART" id="SM00906">
    <property type="entry name" value="Fungal_trans"/>
    <property type="match status" value="1"/>
</dbReference>
<dbReference type="GO" id="GO:0045944">
    <property type="term" value="P:positive regulation of transcription by RNA polymerase II"/>
    <property type="evidence" value="ECO:0007669"/>
    <property type="project" value="TreeGrafter"/>
</dbReference>
<dbReference type="InterPro" id="IPR036864">
    <property type="entry name" value="Zn2-C6_fun-type_DNA-bd_sf"/>
</dbReference>
<keyword evidence="4" id="KW-0238">DNA-binding</keyword>
<evidence type="ECO:0000256" key="5">
    <source>
        <dbReference type="ARBA" id="ARBA00023163"/>
    </source>
</evidence>
<dbReference type="CDD" id="cd00067">
    <property type="entry name" value="GAL4"/>
    <property type="match status" value="1"/>
</dbReference>
<dbReference type="GO" id="GO:0006351">
    <property type="term" value="P:DNA-templated transcription"/>
    <property type="evidence" value="ECO:0007669"/>
    <property type="project" value="InterPro"/>
</dbReference>
<dbReference type="PANTHER" id="PTHR47540:SF6">
    <property type="entry name" value="ZN(II)2CYS6 TRANSCRIPTION FACTOR (EUROFUNG)"/>
    <property type="match status" value="1"/>
</dbReference>
<dbReference type="EMBL" id="KZ559163">
    <property type="protein sequence ID" value="PLB35401.1"/>
    <property type="molecule type" value="Genomic_DNA"/>
</dbReference>
<keyword evidence="5" id="KW-0804">Transcription</keyword>
<evidence type="ECO:0000256" key="6">
    <source>
        <dbReference type="ARBA" id="ARBA00023242"/>
    </source>
</evidence>
<protein>
    <recommendedName>
        <fullName evidence="8">Zn(2)-C6 fungal-type domain-containing protein</fullName>
    </recommendedName>
</protein>
<evidence type="ECO:0000259" key="8">
    <source>
        <dbReference type="PROSITE" id="PS50048"/>
    </source>
</evidence>
<dbReference type="GO" id="GO:0043565">
    <property type="term" value="F:sequence-specific DNA binding"/>
    <property type="evidence" value="ECO:0007669"/>
    <property type="project" value="TreeGrafter"/>
</dbReference>
<sequence length="707" mass="79206">MSPKDLTVKRSLRTGKRISKACRRCRDQKIRCSGSHPCDQCSKRSSACQFDSTSQRVLVTRRYLDSLHERIASVQQRLSHHASSRLTSERREHSTSREMQSPEPVDSDQNQGLPPEHAPLKAPGIHGGREPKAPLTNPLAFHVTDWAQGPMGKPLFMGTSSTWAFGRRVLGMTHMRLTGLPLTPDPDKLLFDRHVYDAGWDGNKANTPSNMFDVSNLPTADFARYLINSVKFHCGHLFYLFEEESFMEQFAAFQQNPSEKSRSSPLWFCHYLLVLAFGKAFVVQSVRSRSPPGYDHFIQAMQCMPDFTFFDGDPIEMTQVLCCAALYLQCIYRRGPAYRMLGTALRWALEHGMYTEMHGLCLDEAYVQRCSLMWWTIYTLERRMSSLLGVPMGISEESISASFPAISQEIQGANVLEMQVMLCQILAKVDLTVYGSEGKLDSRYLSATQSVLRDIANVTVQLNASFDLYANGSMSGTSRISAHLHLLEHQCIILTTRPLLYIFLQSKLGQSDPALMEWLQSATVKALLHACVESAQQILRILSNLLEQGLLETFLPFDMDAAFISTIPLMMAATIDQSLLQDHSPWSQRAYTILEDMSTRGNICARLAQSELKQLDHELAQLSLKSNVPTVLATGLRGPGDDSGPMDIVTSGAPGGYSQSLELEFADSFRQHYELSPDQLMELANSLDLNSLTWPLPSMDDIPAHDL</sequence>
<dbReference type="OrthoDB" id="3548654at2759"/>
<keyword evidence="2" id="KW-0479">Metal-binding</keyword>
<dbReference type="AlphaFoldDB" id="A0A2I2F459"/>
<dbReference type="GO" id="GO:0008270">
    <property type="term" value="F:zinc ion binding"/>
    <property type="evidence" value="ECO:0007669"/>
    <property type="project" value="InterPro"/>
</dbReference>
<reference evidence="9 10" key="1">
    <citation type="submission" date="2017-12" db="EMBL/GenBank/DDBJ databases">
        <authorList>
            <consortium name="DOE Joint Genome Institute"/>
            <person name="Haridas S."/>
            <person name="Kjaerbolling I."/>
            <person name="Vesth T.C."/>
            <person name="Frisvad J.C."/>
            <person name="Nybo J.L."/>
            <person name="Theobald S."/>
            <person name="Kuo A."/>
            <person name="Bowyer P."/>
            <person name="Matsuda Y."/>
            <person name="Mondo S."/>
            <person name="Lyhne E.K."/>
            <person name="Kogle M.E."/>
            <person name="Clum A."/>
            <person name="Lipzen A."/>
            <person name="Salamov A."/>
            <person name="Ngan C.Y."/>
            <person name="Daum C."/>
            <person name="Chiniquy J."/>
            <person name="Barry K."/>
            <person name="LaButti K."/>
            <person name="Simmons B.A."/>
            <person name="Magnuson J.K."/>
            <person name="Mortensen U.H."/>
            <person name="Larsen T.O."/>
            <person name="Grigoriev I.V."/>
            <person name="Baker S.E."/>
            <person name="Andersen M.R."/>
            <person name="Nordberg H.P."/>
            <person name="Cantor M.N."/>
            <person name="Hua S.X."/>
        </authorList>
    </citation>
    <scope>NUCLEOTIDE SEQUENCE [LARGE SCALE GENOMIC DNA]</scope>
    <source>
        <strain evidence="9 10">CBS 102.13</strain>
    </source>
</reference>
<dbReference type="PROSITE" id="PS00463">
    <property type="entry name" value="ZN2_CY6_FUNGAL_1"/>
    <property type="match status" value="1"/>
</dbReference>
<evidence type="ECO:0000256" key="1">
    <source>
        <dbReference type="ARBA" id="ARBA00004123"/>
    </source>
</evidence>
<gene>
    <name evidence="9" type="ORF">BDW47DRAFT_110524</name>
</gene>
<dbReference type="SMART" id="SM00066">
    <property type="entry name" value="GAL4"/>
    <property type="match status" value="1"/>
</dbReference>
<dbReference type="RefSeq" id="XP_024669413.1">
    <property type="nucleotide sequence ID" value="XM_024813747.1"/>
</dbReference>
<dbReference type="CDD" id="cd12148">
    <property type="entry name" value="fungal_TF_MHR"/>
    <property type="match status" value="1"/>
</dbReference>
<feature type="domain" description="Zn(2)-C6 fungal-type" evidence="8">
    <location>
        <begin position="21"/>
        <end position="50"/>
    </location>
</feature>
<comment type="subcellular location">
    <subcellularLocation>
        <location evidence="1">Nucleus</location>
    </subcellularLocation>
</comment>
<accession>A0A2I2F459</accession>
<evidence type="ECO:0000313" key="10">
    <source>
        <dbReference type="Proteomes" id="UP000234585"/>
    </source>
</evidence>
<keyword evidence="6" id="KW-0539">Nucleus</keyword>
<dbReference type="InterPro" id="IPR007219">
    <property type="entry name" value="XnlR_reg_dom"/>
</dbReference>
<dbReference type="InterPro" id="IPR001138">
    <property type="entry name" value="Zn2Cys6_DnaBD"/>
</dbReference>
<feature type="compositionally biased region" description="Basic and acidic residues" evidence="7">
    <location>
        <begin position="87"/>
        <end position="96"/>
    </location>
</feature>
<dbReference type="Pfam" id="PF00172">
    <property type="entry name" value="Zn_clus"/>
    <property type="match status" value="1"/>
</dbReference>
<evidence type="ECO:0000256" key="7">
    <source>
        <dbReference type="SAM" id="MobiDB-lite"/>
    </source>
</evidence>
<dbReference type="Pfam" id="PF04082">
    <property type="entry name" value="Fungal_trans"/>
    <property type="match status" value="1"/>
</dbReference>
<keyword evidence="10" id="KW-1185">Reference proteome</keyword>
<dbReference type="SUPFAM" id="SSF57701">
    <property type="entry name" value="Zn2/Cys6 DNA-binding domain"/>
    <property type="match status" value="1"/>
</dbReference>
<dbReference type="GO" id="GO:0000981">
    <property type="term" value="F:DNA-binding transcription factor activity, RNA polymerase II-specific"/>
    <property type="evidence" value="ECO:0007669"/>
    <property type="project" value="InterPro"/>
</dbReference>
<keyword evidence="3" id="KW-0805">Transcription regulation</keyword>
<evidence type="ECO:0000313" key="9">
    <source>
        <dbReference type="EMBL" id="PLB35401.1"/>
    </source>
</evidence>
<dbReference type="PANTHER" id="PTHR47540">
    <property type="entry name" value="THIAMINE REPRESSIBLE GENES REGULATORY PROTEIN THI5"/>
    <property type="match status" value="1"/>
</dbReference>
<evidence type="ECO:0000256" key="3">
    <source>
        <dbReference type="ARBA" id="ARBA00023015"/>
    </source>
</evidence>
<feature type="region of interest" description="Disordered" evidence="7">
    <location>
        <begin position="74"/>
        <end position="136"/>
    </location>
</feature>
<proteinExistence type="predicted"/>
<dbReference type="Proteomes" id="UP000234585">
    <property type="component" value="Unassembled WGS sequence"/>
</dbReference>
<dbReference type="GO" id="GO:0005634">
    <property type="term" value="C:nucleus"/>
    <property type="evidence" value="ECO:0007669"/>
    <property type="project" value="UniProtKB-SubCell"/>
</dbReference>
<dbReference type="Gene3D" id="4.10.240.10">
    <property type="entry name" value="Zn(2)-C6 fungal-type DNA-binding domain"/>
    <property type="match status" value="1"/>
</dbReference>
<dbReference type="PROSITE" id="PS50048">
    <property type="entry name" value="ZN2_CY6_FUNGAL_2"/>
    <property type="match status" value="1"/>
</dbReference>
<evidence type="ECO:0000256" key="4">
    <source>
        <dbReference type="ARBA" id="ARBA00023125"/>
    </source>
</evidence>
<evidence type="ECO:0000256" key="2">
    <source>
        <dbReference type="ARBA" id="ARBA00022723"/>
    </source>
</evidence>
<organism evidence="9 10">
    <name type="scientific">Aspergillus candidus</name>
    <dbReference type="NCBI Taxonomy" id="41067"/>
    <lineage>
        <taxon>Eukaryota</taxon>
        <taxon>Fungi</taxon>
        <taxon>Dikarya</taxon>
        <taxon>Ascomycota</taxon>
        <taxon>Pezizomycotina</taxon>
        <taxon>Eurotiomycetes</taxon>
        <taxon>Eurotiomycetidae</taxon>
        <taxon>Eurotiales</taxon>
        <taxon>Aspergillaceae</taxon>
        <taxon>Aspergillus</taxon>
        <taxon>Aspergillus subgen. Circumdati</taxon>
    </lineage>
</organism>
<name>A0A2I2F459_ASPCN</name>
<dbReference type="InterPro" id="IPR051711">
    <property type="entry name" value="Stress_Response_Reg"/>
</dbReference>
<dbReference type="STRING" id="41067.A0A2I2F459"/>